<feature type="DNA-binding region" description="OmpR/PhoB-type" evidence="7">
    <location>
        <begin position="136"/>
        <end position="235"/>
    </location>
</feature>
<dbReference type="PANTHER" id="PTHR48111:SF22">
    <property type="entry name" value="REGULATOR OF RPOS"/>
    <property type="match status" value="1"/>
</dbReference>
<keyword evidence="4 7" id="KW-0238">DNA-binding</keyword>
<dbReference type="Proteomes" id="UP000029692">
    <property type="component" value="Unassembled WGS sequence"/>
</dbReference>
<feature type="modified residue" description="4-aspartylphosphate" evidence="6">
    <location>
        <position position="55"/>
    </location>
</feature>
<feature type="domain" description="Response regulatory" evidence="8">
    <location>
        <begin position="6"/>
        <end position="120"/>
    </location>
</feature>
<evidence type="ECO:0000256" key="1">
    <source>
        <dbReference type="ARBA" id="ARBA00022553"/>
    </source>
</evidence>
<comment type="caution">
    <text evidence="10">The sequence shown here is derived from an EMBL/GenBank/DDBJ whole genome shotgun (WGS) entry which is preliminary data.</text>
</comment>
<dbReference type="InterPro" id="IPR001867">
    <property type="entry name" value="OmpR/PhoB-type_DNA-bd"/>
</dbReference>
<keyword evidence="11" id="KW-1185">Reference proteome</keyword>
<evidence type="ECO:0000256" key="3">
    <source>
        <dbReference type="ARBA" id="ARBA00023015"/>
    </source>
</evidence>
<proteinExistence type="predicted"/>
<dbReference type="InterPro" id="IPR011006">
    <property type="entry name" value="CheY-like_superfamily"/>
</dbReference>
<evidence type="ECO:0000313" key="11">
    <source>
        <dbReference type="Proteomes" id="UP000029692"/>
    </source>
</evidence>
<keyword evidence="3" id="KW-0805">Transcription regulation</keyword>
<dbReference type="GO" id="GO:0032993">
    <property type="term" value="C:protein-DNA complex"/>
    <property type="evidence" value="ECO:0007669"/>
    <property type="project" value="TreeGrafter"/>
</dbReference>
<dbReference type="Gene3D" id="3.40.50.2300">
    <property type="match status" value="1"/>
</dbReference>
<evidence type="ECO:0000313" key="10">
    <source>
        <dbReference type="EMBL" id="KGE72448.1"/>
    </source>
</evidence>
<dbReference type="InterPro" id="IPR001789">
    <property type="entry name" value="Sig_transdc_resp-reg_receiver"/>
</dbReference>
<dbReference type="InterPro" id="IPR016032">
    <property type="entry name" value="Sig_transdc_resp-reg_C-effctor"/>
</dbReference>
<dbReference type="SUPFAM" id="SSF52172">
    <property type="entry name" value="CheY-like"/>
    <property type="match status" value="1"/>
</dbReference>
<name>A0A098QYE1_9SPIO</name>
<dbReference type="PROSITE" id="PS50110">
    <property type="entry name" value="RESPONSE_REGULATORY"/>
    <property type="match status" value="1"/>
</dbReference>
<evidence type="ECO:0000256" key="7">
    <source>
        <dbReference type="PROSITE-ProRule" id="PRU01091"/>
    </source>
</evidence>
<dbReference type="GO" id="GO:0006355">
    <property type="term" value="P:regulation of DNA-templated transcription"/>
    <property type="evidence" value="ECO:0007669"/>
    <property type="project" value="InterPro"/>
</dbReference>
<keyword evidence="5" id="KW-0804">Transcription</keyword>
<dbReference type="Gene3D" id="1.10.10.10">
    <property type="entry name" value="Winged helix-like DNA-binding domain superfamily/Winged helix DNA-binding domain"/>
    <property type="match status" value="1"/>
</dbReference>
<dbReference type="RefSeq" id="WP_037547220.1">
    <property type="nucleotide sequence ID" value="NZ_JNUP01000052.1"/>
</dbReference>
<dbReference type="PROSITE" id="PS51755">
    <property type="entry name" value="OMPR_PHOB"/>
    <property type="match status" value="1"/>
</dbReference>
<evidence type="ECO:0000256" key="2">
    <source>
        <dbReference type="ARBA" id="ARBA00023012"/>
    </source>
</evidence>
<evidence type="ECO:0000256" key="6">
    <source>
        <dbReference type="PROSITE-ProRule" id="PRU00169"/>
    </source>
</evidence>
<dbReference type="PANTHER" id="PTHR48111">
    <property type="entry name" value="REGULATOR OF RPOS"/>
    <property type="match status" value="1"/>
</dbReference>
<dbReference type="InterPro" id="IPR036388">
    <property type="entry name" value="WH-like_DNA-bd_sf"/>
</dbReference>
<dbReference type="OrthoDB" id="370512at2"/>
<dbReference type="SMART" id="SM00862">
    <property type="entry name" value="Trans_reg_C"/>
    <property type="match status" value="1"/>
</dbReference>
<dbReference type="Pfam" id="PF00486">
    <property type="entry name" value="Trans_reg_C"/>
    <property type="match status" value="1"/>
</dbReference>
<dbReference type="CDD" id="cd00383">
    <property type="entry name" value="trans_reg_C"/>
    <property type="match status" value="1"/>
</dbReference>
<evidence type="ECO:0000259" key="9">
    <source>
        <dbReference type="PROSITE" id="PS51755"/>
    </source>
</evidence>
<dbReference type="SUPFAM" id="SSF46894">
    <property type="entry name" value="C-terminal effector domain of the bipartite response regulators"/>
    <property type="match status" value="1"/>
</dbReference>
<dbReference type="eggNOG" id="COG0745">
    <property type="taxonomic scope" value="Bacteria"/>
</dbReference>
<feature type="domain" description="OmpR/PhoB-type" evidence="9">
    <location>
        <begin position="136"/>
        <end position="235"/>
    </location>
</feature>
<evidence type="ECO:0000259" key="8">
    <source>
        <dbReference type="PROSITE" id="PS50110"/>
    </source>
</evidence>
<reference evidence="10 11" key="1">
    <citation type="submission" date="2014-05" db="EMBL/GenBank/DDBJ databases">
        <title>De novo Genome Sequence of Spirocheata sp.</title>
        <authorList>
            <person name="Shivani Y."/>
            <person name="Subhash Y."/>
            <person name="Tushar L."/>
            <person name="Sasikala C."/>
            <person name="Ramana C.V."/>
        </authorList>
    </citation>
    <scope>NUCLEOTIDE SEQUENCE [LARGE SCALE GENOMIC DNA]</scope>
    <source>
        <strain evidence="10 11">JC230</strain>
    </source>
</reference>
<dbReference type="STRING" id="1480694.DC28_07280"/>
<sequence>MNGSTNILIVEDNLQLRKYIGKTLESSGYLVTLADSGESAISRLRHEDFDLVLLDLMLGDTHGLEILKLIRRQNEFLPVIIVSTCTDVSVKVDGFQIGCDDYLTKPFYSDELLVRVQRQLKRREQIRSKQNVQFIEEDLTLPPFSLNLRTCEVYKEGVLIEMRQKLFDILLFLAQSPNQTIAKETILHHCWENWEEASSNTLYVHIRQLRSLIEDNPDRPAFLQTVRGRGFRLSIPSLVN</sequence>
<dbReference type="InterPro" id="IPR039420">
    <property type="entry name" value="WalR-like"/>
</dbReference>
<dbReference type="Pfam" id="PF00072">
    <property type="entry name" value="Response_reg"/>
    <property type="match status" value="1"/>
</dbReference>
<evidence type="ECO:0000256" key="4">
    <source>
        <dbReference type="ARBA" id="ARBA00023125"/>
    </source>
</evidence>
<dbReference type="CDD" id="cd17574">
    <property type="entry name" value="REC_OmpR"/>
    <property type="match status" value="1"/>
</dbReference>
<accession>A0A098QYE1</accession>
<dbReference type="SMART" id="SM00448">
    <property type="entry name" value="REC"/>
    <property type="match status" value="1"/>
</dbReference>
<organism evidence="10 11">
    <name type="scientific">Spirochaeta lutea</name>
    <dbReference type="NCBI Taxonomy" id="1480694"/>
    <lineage>
        <taxon>Bacteria</taxon>
        <taxon>Pseudomonadati</taxon>
        <taxon>Spirochaetota</taxon>
        <taxon>Spirochaetia</taxon>
        <taxon>Spirochaetales</taxon>
        <taxon>Spirochaetaceae</taxon>
        <taxon>Spirochaeta</taxon>
    </lineage>
</organism>
<keyword evidence="2" id="KW-0902">Two-component regulatory system</keyword>
<dbReference type="GO" id="GO:0000976">
    <property type="term" value="F:transcription cis-regulatory region binding"/>
    <property type="evidence" value="ECO:0007669"/>
    <property type="project" value="TreeGrafter"/>
</dbReference>
<evidence type="ECO:0008006" key="12">
    <source>
        <dbReference type="Google" id="ProtNLM"/>
    </source>
</evidence>
<dbReference type="AlphaFoldDB" id="A0A098QYE1"/>
<gene>
    <name evidence="10" type="ORF">DC28_07280</name>
</gene>
<protein>
    <recommendedName>
        <fullName evidence="12">Transcriptional regulator</fullName>
    </recommendedName>
</protein>
<keyword evidence="1 6" id="KW-0597">Phosphoprotein</keyword>
<dbReference type="GO" id="GO:0000156">
    <property type="term" value="F:phosphorelay response regulator activity"/>
    <property type="evidence" value="ECO:0007669"/>
    <property type="project" value="TreeGrafter"/>
</dbReference>
<dbReference type="GO" id="GO:0005829">
    <property type="term" value="C:cytosol"/>
    <property type="evidence" value="ECO:0007669"/>
    <property type="project" value="TreeGrafter"/>
</dbReference>
<dbReference type="EMBL" id="JNUP01000052">
    <property type="protein sequence ID" value="KGE72448.1"/>
    <property type="molecule type" value="Genomic_DNA"/>
</dbReference>
<evidence type="ECO:0000256" key="5">
    <source>
        <dbReference type="ARBA" id="ARBA00023163"/>
    </source>
</evidence>